<dbReference type="PANTHER" id="PTHR43710">
    <property type="entry name" value="2-HYDROXYACYL-COA LYASE"/>
    <property type="match status" value="1"/>
</dbReference>
<comment type="cofactor">
    <cofactor evidence="2">
        <name>thiamine diphosphate</name>
        <dbReference type="ChEBI" id="CHEBI:58937"/>
    </cofactor>
</comment>
<evidence type="ECO:0000259" key="17">
    <source>
        <dbReference type="Pfam" id="PF02776"/>
    </source>
</evidence>
<dbReference type="eggNOG" id="KOG1185">
    <property type="taxonomic scope" value="Eukaryota"/>
</dbReference>
<dbReference type="InterPro" id="IPR045025">
    <property type="entry name" value="HACL1-like"/>
</dbReference>
<proteinExistence type="inferred from homology"/>
<evidence type="ECO:0000256" key="14">
    <source>
        <dbReference type="RuleBase" id="RU362132"/>
    </source>
</evidence>
<evidence type="ECO:0000256" key="5">
    <source>
        <dbReference type="ARBA" id="ARBA00022723"/>
    </source>
</evidence>
<dbReference type="EC" id="4.1.2.63" evidence="12"/>
<evidence type="ECO:0000256" key="10">
    <source>
        <dbReference type="ARBA" id="ARBA00044451"/>
    </source>
</evidence>
<dbReference type="Pfam" id="PF02775">
    <property type="entry name" value="TPP_enzyme_C"/>
    <property type="match status" value="1"/>
</dbReference>
<comment type="catalytic activity">
    <reaction evidence="13">
        <text>2-hydroxyoctadecanoyl-CoA = heptadecanal + formyl-CoA</text>
        <dbReference type="Rhea" id="RHEA:55196"/>
        <dbReference type="ChEBI" id="CHEBI:57376"/>
        <dbReference type="ChEBI" id="CHEBI:74116"/>
        <dbReference type="ChEBI" id="CHEBI:138631"/>
    </reaction>
    <physiologicalReaction direction="left-to-right" evidence="13">
        <dbReference type="Rhea" id="RHEA:55197"/>
    </physiologicalReaction>
</comment>
<dbReference type="STRING" id="400682.A0A1X7UL19"/>
<keyword evidence="7 14" id="KW-0786">Thiamine pyrophosphate</keyword>
<dbReference type="GO" id="GO:0005777">
    <property type="term" value="C:peroxisome"/>
    <property type="evidence" value="ECO:0007669"/>
    <property type="project" value="UniProtKB-SubCell"/>
</dbReference>
<dbReference type="InParanoid" id="A0A1X7UL19"/>
<evidence type="ECO:0000259" key="15">
    <source>
        <dbReference type="Pfam" id="PF00205"/>
    </source>
</evidence>
<evidence type="ECO:0000256" key="11">
    <source>
        <dbReference type="ARBA" id="ARBA00044454"/>
    </source>
</evidence>
<dbReference type="InterPro" id="IPR029035">
    <property type="entry name" value="DHS-like_NAD/FAD-binding_dom"/>
</dbReference>
<dbReference type="EnsemblMetazoa" id="Aqu2.1.28448_001">
    <property type="protein sequence ID" value="Aqu2.1.28448_001"/>
    <property type="gene ID" value="Aqu2.1.28448"/>
</dbReference>
<evidence type="ECO:0000256" key="7">
    <source>
        <dbReference type="ARBA" id="ARBA00023052"/>
    </source>
</evidence>
<dbReference type="Pfam" id="PF00205">
    <property type="entry name" value="TPP_enzyme_M"/>
    <property type="match status" value="1"/>
</dbReference>
<comment type="subcellular location">
    <subcellularLocation>
        <location evidence="3">Peroxisome</location>
    </subcellularLocation>
</comment>
<organism evidence="18">
    <name type="scientific">Amphimedon queenslandica</name>
    <name type="common">Sponge</name>
    <dbReference type="NCBI Taxonomy" id="400682"/>
    <lineage>
        <taxon>Eukaryota</taxon>
        <taxon>Metazoa</taxon>
        <taxon>Porifera</taxon>
        <taxon>Demospongiae</taxon>
        <taxon>Heteroscleromorpha</taxon>
        <taxon>Haplosclerida</taxon>
        <taxon>Niphatidae</taxon>
        <taxon>Amphimedon</taxon>
    </lineage>
</organism>
<dbReference type="FunFam" id="3.40.50.1220:FF:000006">
    <property type="entry name" value="2-hydroxyacyl-CoA lyase 1"/>
    <property type="match status" value="1"/>
</dbReference>
<evidence type="ECO:0000256" key="8">
    <source>
        <dbReference type="ARBA" id="ARBA00023140"/>
    </source>
</evidence>
<keyword evidence="5" id="KW-0479">Metal-binding</keyword>
<evidence type="ECO:0000256" key="3">
    <source>
        <dbReference type="ARBA" id="ARBA00004275"/>
    </source>
</evidence>
<evidence type="ECO:0000256" key="2">
    <source>
        <dbReference type="ARBA" id="ARBA00001964"/>
    </source>
</evidence>
<feature type="domain" description="Thiamine pyrophosphate enzyme central" evidence="15">
    <location>
        <begin position="192"/>
        <end position="321"/>
    </location>
</feature>
<dbReference type="InterPro" id="IPR011766">
    <property type="entry name" value="TPP_enzyme_TPP-bd"/>
</dbReference>
<dbReference type="Pfam" id="PF02776">
    <property type="entry name" value="TPP_enzyme_N"/>
    <property type="match status" value="1"/>
</dbReference>
<comment type="cofactor">
    <cofactor evidence="1">
        <name>Mg(2+)</name>
        <dbReference type="ChEBI" id="CHEBI:18420"/>
    </cofactor>
</comment>
<reference evidence="18" key="1">
    <citation type="submission" date="2017-05" db="UniProtKB">
        <authorList>
            <consortium name="EnsemblMetazoa"/>
        </authorList>
    </citation>
    <scope>IDENTIFICATION</scope>
</reference>
<dbReference type="Gene3D" id="3.40.50.1220">
    <property type="entry name" value="TPP-binding domain"/>
    <property type="match status" value="1"/>
</dbReference>
<evidence type="ECO:0000256" key="13">
    <source>
        <dbReference type="ARBA" id="ARBA00048738"/>
    </source>
</evidence>
<feature type="domain" description="Thiamine pyrophosphate enzyme TPP-binding" evidence="16">
    <location>
        <begin position="393"/>
        <end position="478"/>
    </location>
</feature>
<dbReference type="SUPFAM" id="SSF52518">
    <property type="entry name" value="Thiamin diphosphate-binding fold (THDP-binding)"/>
    <property type="match status" value="2"/>
</dbReference>
<keyword evidence="9" id="KW-0456">Lyase</keyword>
<dbReference type="GO" id="GO:0001561">
    <property type="term" value="P:fatty acid alpha-oxidation"/>
    <property type="evidence" value="ECO:0007669"/>
    <property type="project" value="TreeGrafter"/>
</dbReference>
<protein>
    <recommendedName>
        <fullName evidence="12">2-hydroxyacyl-CoA lyase</fullName>
        <ecNumber evidence="12">4.1.2.63</ecNumber>
    </recommendedName>
</protein>
<dbReference type="CDD" id="cd02004">
    <property type="entry name" value="TPP_BZL_OCoD_HPCL"/>
    <property type="match status" value="1"/>
</dbReference>
<dbReference type="CDD" id="cd07035">
    <property type="entry name" value="TPP_PYR_POX_like"/>
    <property type="match status" value="1"/>
</dbReference>
<dbReference type="SUPFAM" id="SSF52467">
    <property type="entry name" value="DHS-like NAD/FAD-binding domain"/>
    <property type="match status" value="1"/>
</dbReference>
<dbReference type="GO" id="GO:0030976">
    <property type="term" value="F:thiamine pyrophosphate binding"/>
    <property type="evidence" value="ECO:0007669"/>
    <property type="project" value="InterPro"/>
</dbReference>
<evidence type="ECO:0000256" key="6">
    <source>
        <dbReference type="ARBA" id="ARBA00022842"/>
    </source>
</evidence>
<dbReference type="FunFam" id="3.40.50.970:FF:000054">
    <property type="entry name" value="Putative 2-hydroxyphytanoyl-CoA lyase"/>
    <property type="match status" value="1"/>
</dbReference>
<accession>A0A1X7UL19</accession>
<evidence type="ECO:0000256" key="1">
    <source>
        <dbReference type="ARBA" id="ARBA00001946"/>
    </source>
</evidence>
<comment type="catalytic activity">
    <reaction evidence="11">
        <text>an (R)-2-hydroxy-long-chain-fatty acyl-CoA = a long-chain fatty aldehyde + formyl-CoA</text>
        <dbReference type="Rhea" id="RHEA:67444"/>
        <dbReference type="ChEBI" id="CHEBI:17176"/>
        <dbReference type="ChEBI" id="CHEBI:57376"/>
        <dbReference type="ChEBI" id="CHEBI:170012"/>
        <dbReference type="EC" id="4.1.2.63"/>
    </reaction>
    <physiologicalReaction direction="left-to-right" evidence="11">
        <dbReference type="Rhea" id="RHEA:67445"/>
    </physiologicalReaction>
</comment>
<comment type="catalytic activity">
    <reaction evidence="10">
        <text>a 2-hydroxy-3-methyl fatty acyl-CoA = a 2-methyl-branched fatty aldehyde + formyl-CoA</text>
        <dbReference type="Rhea" id="RHEA:25375"/>
        <dbReference type="ChEBI" id="CHEBI:49188"/>
        <dbReference type="ChEBI" id="CHEBI:57376"/>
        <dbReference type="ChEBI" id="CHEBI:58783"/>
        <dbReference type="EC" id="4.1.2.63"/>
    </reaction>
    <physiologicalReaction direction="left-to-right" evidence="10">
        <dbReference type="Rhea" id="RHEA:25376"/>
    </physiologicalReaction>
</comment>
<dbReference type="OrthoDB" id="10006023at2759"/>
<keyword evidence="8" id="KW-0576">Peroxisome</keyword>
<keyword evidence="6" id="KW-0460">Magnesium</keyword>
<dbReference type="GO" id="GO:0000287">
    <property type="term" value="F:magnesium ion binding"/>
    <property type="evidence" value="ECO:0007669"/>
    <property type="project" value="InterPro"/>
</dbReference>
<evidence type="ECO:0000256" key="12">
    <source>
        <dbReference type="ARBA" id="ARBA00044518"/>
    </source>
</evidence>
<dbReference type="InterPro" id="IPR012001">
    <property type="entry name" value="Thiamin_PyroP_enz_TPP-bd_dom"/>
</dbReference>
<dbReference type="AlphaFoldDB" id="A0A1X7UL19"/>
<dbReference type="PANTHER" id="PTHR43710:SF2">
    <property type="entry name" value="2-HYDROXYACYL-COA LYASE 1"/>
    <property type="match status" value="1"/>
</dbReference>
<evidence type="ECO:0000256" key="4">
    <source>
        <dbReference type="ARBA" id="ARBA00007812"/>
    </source>
</evidence>
<dbReference type="InterPro" id="IPR029061">
    <property type="entry name" value="THDP-binding"/>
</dbReference>
<feature type="domain" description="Thiamine pyrophosphate enzyme N-terminal TPP-binding" evidence="17">
    <location>
        <begin position="5"/>
        <end position="118"/>
    </location>
</feature>
<dbReference type="Gene3D" id="3.40.50.970">
    <property type="match status" value="2"/>
</dbReference>
<evidence type="ECO:0000259" key="16">
    <source>
        <dbReference type="Pfam" id="PF02775"/>
    </source>
</evidence>
<dbReference type="InterPro" id="IPR012000">
    <property type="entry name" value="Thiamin_PyroP_enz_cen_dom"/>
</dbReference>
<evidence type="ECO:0000313" key="18">
    <source>
        <dbReference type="EnsemblMetazoa" id="Aqu2.1.28448_001"/>
    </source>
</evidence>
<name>A0A1X7UL19_AMPQE</name>
<comment type="similarity">
    <text evidence="4 14">Belongs to the TPP enzyme family.</text>
</comment>
<sequence length="636" mass="69525">MSSSGSVILADSLRAQGIQYMFGIVGIPIVEVAYSAQAAGIKYIGMRNEQSASYAASIIGYLTNRPGVCLVVPGPGLIHALAGIVNAFVNCWPMVVIAGSFDQDQVGMGGFQEWNQISSVQSSCKFSARIETLESIPYLIEKVVRTSLYGRPGPTYIEIPGNLVNELMPGDNISYPPCCPDPPLTLSDPLDVKNAVKCLMEAKRPLVIIGKGAAYSRAEHELRLLLVRANLPFLPTPMGKGVLPDDHPLCVAAARSRALKEADVILLVGARLNWILHFGKPPRFNENVKIIQVDISPEEMSNNVPAHVMLCGNAKSVIKQLSDALCDIGFKGVDPLGNWWSTLRNKIDYNTKLSQSLASQESVPMNFYCAYKQITDYIPRDAIVVNEGANTMDIGRTVVKTHFPRHRLDAGTFGTMGVGTGFAIAAALYTTSLNKSKKQTPVYCIQGDSAFGFSGMEIETAYRYKLPIVFIIMNNSVCLHETDQHLIRGVYPVYVKRYVYYFVKECLCQAIANKSSDFQKGKIYTNGSNTFGIALYVNVHLTSVEDTGIESDINDDYNSADPSFFPFGTNVMNAPTMMLNSNIPGTYIFSLNHVSPVPCIEPSPPDCFAICKAKLLKMTCEVMKINGKVLPAPCNN</sequence>
<evidence type="ECO:0000256" key="9">
    <source>
        <dbReference type="ARBA" id="ARBA00023239"/>
    </source>
</evidence>
<dbReference type="GO" id="GO:0106359">
    <property type="term" value="F:2-hydroxyacyl-CoA lyase activity"/>
    <property type="evidence" value="ECO:0007669"/>
    <property type="project" value="UniProtKB-EC"/>
</dbReference>